<feature type="transmembrane region" description="Helical" evidence="9">
    <location>
        <begin position="76"/>
        <end position="98"/>
    </location>
</feature>
<evidence type="ECO:0000256" key="7">
    <source>
        <dbReference type="ARBA" id="ARBA00022989"/>
    </source>
</evidence>
<keyword evidence="5" id="KW-0571">Peptide transport</keyword>
<comment type="similarity">
    <text evidence="9">Belongs to the binding-protein-dependent transport system permease family.</text>
</comment>
<evidence type="ECO:0000256" key="3">
    <source>
        <dbReference type="ARBA" id="ARBA00022475"/>
    </source>
</evidence>
<feature type="transmembrane region" description="Helical" evidence="9">
    <location>
        <begin position="110"/>
        <end position="130"/>
    </location>
</feature>
<accession>A0A387BA80</accession>
<dbReference type="Proteomes" id="UP000269374">
    <property type="component" value="Chromosome"/>
</dbReference>
<dbReference type="EMBL" id="CP032627">
    <property type="protein sequence ID" value="AYG00643.1"/>
    <property type="molecule type" value="Genomic_DNA"/>
</dbReference>
<keyword evidence="12" id="KW-1185">Reference proteome</keyword>
<dbReference type="PANTHER" id="PTHR30193">
    <property type="entry name" value="ABC TRANSPORTER PERMEASE PROTEIN"/>
    <property type="match status" value="1"/>
</dbReference>
<dbReference type="AlphaFoldDB" id="A0A387BA80"/>
<keyword evidence="2 9" id="KW-0813">Transport</keyword>
<evidence type="ECO:0000256" key="5">
    <source>
        <dbReference type="ARBA" id="ARBA00022856"/>
    </source>
</evidence>
<evidence type="ECO:0000256" key="2">
    <source>
        <dbReference type="ARBA" id="ARBA00022448"/>
    </source>
</evidence>
<evidence type="ECO:0000256" key="6">
    <source>
        <dbReference type="ARBA" id="ARBA00022927"/>
    </source>
</evidence>
<feature type="transmembrane region" description="Helical" evidence="9">
    <location>
        <begin position="160"/>
        <end position="184"/>
    </location>
</feature>
<feature type="transmembrane region" description="Helical" evidence="9">
    <location>
        <begin position="12"/>
        <end position="35"/>
    </location>
</feature>
<dbReference type="InterPro" id="IPR035906">
    <property type="entry name" value="MetI-like_sf"/>
</dbReference>
<reference evidence="11 12" key="1">
    <citation type="submission" date="2018-09" db="EMBL/GenBank/DDBJ databases">
        <title>Genome sequencing of strain 1JSPR-7.</title>
        <authorList>
            <person name="Heo J."/>
            <person name="Kim S.-J."/>
            <person name="Kwon S.-W."/>
        </authorList>
    </citation>
    <scope>NUCLEOTIDE SEQUENCE [LARGE SCALE GENOMIC DNA]</scope>
    <source>
        <strain evidence="11 12">1JSPR-7</strain>
    </source>
</reference>
<dbReference type="CDD" id="cd06261">
    <property type="entry name" value="TM_PBP2"/>
    <property type="match status" value="1"/>
</dbReference>
<evidence type="ECO:0000256" key="4">
    <source>
        <dbReference type="ARBA" id="ARBA00022692"/>
    </source>
</evidence>
<feature type="transmembrane region" description="Helical" evidence="9">
    <location>
        <begin position="204"/>
        <end position="228"/>
    </location>
</feature>
<dbReference type="KEGG" id="lact:D7I46_05770"/>
<sequence>MKNFLNKYFPYFFLSPALILLLLFSIFPIIVALLISFTDAGVTGLADWSQIHFIGVQNFKEIFSDPVFFQSIRNTLFYVIIGVPLVVVISMGLAIAINFGENRFFRAFRVVFYAPSVTNVVAVAVIWAFLYNPYGFFNFVLGIFHIPPIGWLQDTSIAKISLIVLALWRGVGTNMLIFLAAVSGIPKEYYEAASLDGATLRDQIFHITVPSLKFATFFVSVTSLIGWLQFFDEPFVMTNGGPLNSTMSISLFIYHNGFQLSRFGYAAAGSFVLFVAIIIVTLVMFRIQGKENQL</sequence>
<dbReference type="SUPFAM" id="SSF160964">
    <property type="entry name" value="MalF N-terminal region-like"/>
    <property type="match status" value="1"/>
</dbReference>
<keyword evidence="7 9" id="KW-1133">Transmembrane helix</keyword>
<gene>
    <name evidence="11" type="ORF">D7I46_05770</name>
</gene>
<feature type="domain" description="ABC transmembrane type-1" evidence="10">
    <location>
        <begin position="72"/>
        <end position="284"/>
    </location>
</feature>
<dbReference type="SUPFAM" id="SSF161098">
    <property type="entry name" value="MetI-like"/>
    <property type="match status" value="1"/>
</dbReference>
<comment type="subcellular location">
    <subcellularLocation>
        <location evidence="1 9">Cell membrane</location>
        <topology evidence="1 9">Multi-pass membrane protein</topology>
    </subcellularLocation>
</comment>
<evidence type="ECO:0000313" key="12">
    <source>
        <dbReference type="Proteomes" id="UP000269374"/>
    </source>
</evidence>
<dbReference type="RefSeq" id="WP_120772031.1">
    <property type="nucleotide sequence ID" value="NZ_CP032627.1"/>
</dbReference>
<dbReference type="OrthoDB" id="9787541at2"/>
<dbReference type="PROSITE" id="PS50928">
    <property type="entry name" value="ABC_TM1"/>
    <property type="match status" value="1"/>
</dbReference>
<keyword evidence="6" id="KW-0653">Protein transport</keyword>
<keyword evidence="8 9" id="KW-0472">Membrane</keyword>
<evidence type="ECO:0000256" key="9">
    <source>
        <dbReference type="RuleBase" id="RU363032"/>
    </source>
</evidence>
<dbReference type="Gene3D" id="1.10.3720.10">
    <property type="entry name" value="MetI-like"/>
    <property type="match status" value="1"/>
</dbReference>
<dbReference type="GO" id="GO:0015031">
    <property type="term" value="P:protein transport"/>
    <property type="evidence" value="ECO:0007669"/>
    <property type="project" value="UniProtKB-KW"/>
</dbReference>
<keyword evidence="4 9" id="KW-0812">Transmembrane</keyword>
<keyword evidence="3" id="KW-1003">Cell membrane</keyword>
<dbReference type="GO" id="GO:0005886">
    <property type="term" value="C:plasma membrane"/>
    <property type="evidence" value="ECO:0007669"/>
    <property type="project" value="UniProtKB-SubCell"/>
</dbReference>
<dbReference type="GO" id="GO:0015833">
    <property type="term" value="P:peptide transport"/>
    <property type="evidence" value="ECO:0007669"/>
    <property type="project" value="UniProtKB-KW"/>
</dbReference>
<name>A0A387BA80_9LACT</name>
<dbReference type="InterPro" id="IPR000515">
    <property type="entry name" value="MetI-like"/>
</dbReference>
<evidence type="ECO:0000313" key="11">
    <source>
        <dbReference type="EMBL" id="AYG00643.1"/>
    </source>
</evidence>
<proteinExistence type="inferred from homology"/>
<dbReference type="PANTHER" id="PTHR30193:SF37">
    <property type="entry name" value="INNER MEMBRANE ABC TRANSPORTER PERMEASE PROTEIN YCJO"/>
    <property type="match status" value="1"/>
</dbReference>
<evidence type="ECO:0000259" key="10">
    <source>
        <dbReference type="PROSITE" id="PS50928"/>
    </source>
</evidence>
<organism evidence="11 12">
    <name type="scientific">Lactococcus allomyrinae</name>
    <dbReference type="NCBI Taxonomy" id="2419773"/>
    <lineage>
        <taxon>Bacteria</taxon>
        <taxon>Bacillati</taxon>
        <taxon>Bacillota</taxon>
        <taxon>Bacilli</taxon>
        <taxon>Lactobacillales</taxon>
        <taxon>Streptococcaceae</taxon>
        <taxon>Lactococcus</taxon>
    </lineage>
</organism>
<protein>
    <submittedName>
        <fullName evidence="11">Sugar ABC transporter permease</fullName>
    </submittedName>
</protein>
<dbReference type="GO" id="GO:0055085">
    <property type="term" value="P:transmembrane transport"/>
    <property type="evidence" value="ECO:0007669"/>
    <property type="project" value="InterPro"/>
</dbReference>
<evidence type="ECO:0000256" key="1">
    <source>
        <dbReference type="ARBA" id="ARBA00004651"/>
    </source>
</evidence>
<dbReference type="Pfam" id="PF00528">
    <property type="entry name" value="BPD_transp_1"/>
    <property type="match status" value="1"/>
</dbReference>
<evidence type="ECO:0000256" key="8">
    <source>
        <dbReference type="ARBA" id="ARBA00023136"/>
    </source>
</evidence>
<dbReference type="InterPro" id="IPR051393">
    <property type="entry name" value="ABC_transporter_permease"/>
</dbReference>
<feature type="transmembrane region" description="Helical" evidence="9">
    <location>
        <begin position="263"/>
        <end position="285"/>
    </location>
</feature>